<dbReference type="InterPro" id="IPR025721">
    <property type="entry name" value="Exosome_cplx_N_dom"/>
</dbReference>
<dbReference type="InterPro" id="IPR012340">
    <property type="entry name" value="NA-bd_OB-fold"/>
</dbReference>
<feature type="domain" description="Exosome complex component N-terminal" evidence="3">
    <location>
        <begin position="1"/>
        <end position="23"/>
    </location>
</feature>
<reference evidence="6" key="1">
    <citation type="submission" date="2024-02" db="UniProtKB">
        <authorList>
            <consortium name="WormBaseParasite"/>
        </authorList>
    </citation>
    <scope>IDENTIFICATION</scope>
</reference>
<dbReference type="Pfam" id="PF21266">
    <property type="entry name" value="S1_RRP4"/>
    <property type="match status" value="1"/>
</dbReference>
<dbReference type="Gene3D" id="2.40.50.100">
    <property type="match status" value="1"/>
</dbReference>
<dbReference type="GO" id="GO:0000176">
    <property type="term" value="C:nuclear exosome (RNase complex)"/>
    <property type="evidence" value="ECO:0007669"/>
    <property type="project" value="TreeGrafter"/>
</dbReference>
<accession>A0AAF3EQV9</accession>
<evidence type="ECO:0000256" key="2">
    <source>
        <dbReference type="ARBA" id="ARBA00022835"/>
    </source>
</evidence>
<dbReference type="GO" id="GO:0071038">
    <property type="term" value="P:TRAMP-dependent tRNA surveillance pathway"/>
    <property type="evidence" value="ECO:0007669"/>
    <property type="project" value="TreeGrafter"/>
</dbReference>
<dbReference type="GO" id="GO:0034475">
    <property type="term" value="P:U4 snRNA 3'-end processing"/>
    <property type="evidence" value="ECO:0007669"/>
    <property type="project" value="TreeGrafter"/>
</dbReference>
<evidence type="ECO:0008006" key="7">
    <source>
        <dbReference type="Google" id="ProtNLM"/>
    </source>
</evidence>
<dbReference type="InterPro" id="IPR026699">
    <property type="entry name" value="Exosome_RNA_bind1/RRP40/RRP4"/>
</dbReference>
<dbReference type="Gene3D" id="2.40.50.140">
    <property type="entry name" value="Nucleic acid-binding proteins"/>
    <property type="match status" value="1"/>
</dbReference>
<dbReference type="GO" id="GO:0000467">
    <property type="term" value="P:exonucleolytic trimming to generate mature 3'-end of 5.8S rRNA from tricistronic rRNA transcript (SSU-rRNA, 5.8S rRNA, LSU-rRNA)"/>
    <property type="evidence" value="ECO:0007669"/>
    <property type="project" value="TreeGrafter"/>
</dbReference>
<comment type="subcellular location">
    <subcellularLocation>
        <location evidence="1">Nucleus</location>
    </subcellularLocation>
</comment>
<dbReference type="AlphaFoldDB" id="A0AAF3EQV9"/>
<evidence type="ECO:0000259" key="4">
    <source>
        <dbReference type="Pfam" id="PF21266"/>
    </source>
</evidence>
<dbReference type="PANTHER" id="PTHR21321:SF4">
    <property type="entry name" value="EXOSOME COMPLEX COMPONENT RRP4"/>
    <property type="match status" value="1"/>
</dbReference>
<dbReference type="SUPFAM" id="SSF110324">
    <property type="entry name" value="Ribosomal L27 protein-like"/>
    <property type="match status" value="1"/>
</dbReference>
<proteinExistence type="predicted"/>
<dbReference type="PANTHER" id="PTHR21321">
    <property type="entry name" value="PNAS-3 RELATED"/>
    <property type="match status" value="1"/>
</dbReference>
<dbReference type="SUPFAM" id="SSF50249">
    <property type="entry name" value="Nucleic acid-binding proteins"/>
    <property type="match status" value="1"/>
</dbReference>
<dbReference type="Proteomes" id="UP000887575">
    <property type="component" value="Unassembled WGS sequence"/>
</dbReference>
<organism evidence="5 6">
    <name type="scientific">Mesorhabditis belari</name>
    <dbReference type="NCBI Taxonomy" id="2138241"/>
    <lineage>
        <taxon>Eukaryota</taxon>
        <taxon>Metazoa</taxon>
        <taxon>Ecdysozoa</taxon>
        <taxon>Nematoda</taxon>
        <taxon>Chromadorea</taxon>
        <taxon>Rhabditida</taxon>
        <taxon>Rhabditina</taxon>
        <taxon>Rhabditomorpha</taxon>
        <taxon>Rhabditoidea</taxon>
        <taxon>Rhabditidae</taxon>
        <taxon>Mesorhabditinae</taxon>
        <taxon>Mesorhabditis</taxon>
    </lineage>
</organism>
<evidence type="ECO:0000313" key="6">
    <source>
        <dbReference type="WBParaSite" id="MBELARI_LOCUS16052"/>
    </source>
</evidence>
<dbReference type="GO" id="GO:0003723">
    <property type="term" value="F:RNA binding"/>
    <property type="evidence" value="ECO:0007669"/>
    <property type="project" value="InterPro"/>
</dbReference>
<dbReference type="CDD" id="cd05789">
    <property type="entry name" value="S1_Rrp4"/>
    <property type="match status" value="1"/>
</dbReference>
<evidence type="ECO:0000256" key="1">
    <source>
        <dbReference type="ARBA" id="ARBA00004123"/>
    </source>
</evidence>
<name>A0AAF3EQV9_9BILA</name>
<dbReference type="GO" id="GO:0071051">
    <property type="term" value="P:poly(A)-dependent snoRNA 3'-end processing"/>
    <property type="evidence" value="ECO:0007669"/>
    <property type="project" value="TreeGrafter"/>
</dbReference>
<dbReference type="Pfam" id="PF14382">
    <property type="entry name" value="ECR1_N"/>
    <property type="match status" value="1"/>
</dbReference>
<sequence length="137" mass="15379">MRGHGTYLRGDELYSSLAGAVRQVNRLINVQSVKQRYSPEIGDVVVGSITEVQEKRWKVDICGRLDAHLQLASVNLPGGELRRKTTRRRIGYAGLSCRRQFISAEVQQVPRWIDIFAQRSLKYGKLALSCGSSSFPT</sequence>
<dbReference type="GO" id="GO:0071035">
    <property type="term" value="P:nuclear polyadenylation-dependent rRNA catabolic process"/>
    <property type="evidence" value="ECO:0007669"/>
    <property type="project" value="TreeGrafter"/>
</dbReference>
<dbReference type="GO" id="GO:0071034">
    <property type="term" value="P:CUT catabolic process"/>
    <property type="evidence" value="ECO:0007669"/>
    <property type="project" value="TreeGrafter"/>
</dbReference>
<keyword evidence="2" id="KW-0271">Exosome</keyword>
<dbReference type="WBParaSite" id="MBELARI_LOCUS16052">
    <property type="protein sequence ID" value="MBELARI_LOCUS16052"/>
    <property type="gene ID" value="MBELARI_LOCUS16052"/>
</dbReference>
<evidence type="ECO:0000259" key="3">
    <source>
        <dbReference type="Pfam" id="PF14382"/>
    </source>
</evidence>
<dbReference type="InterPro" id="IPR048565">
    <property type="entry name" value="S1_RRP4"/>
</dbReference>
<feature type="domain" description="RRP4 S1" evidence="4">
    <location>
        <begin position="36"/>
        <end position="108"/>
    </location>
</feature>
<dbReference type="GO" id="GO:0000177">
    <property type="term" value="C:cytoplasmic exosome (RNase complex)"/>
    <property type="evidence" value="ECO:0007669"/>
    <property type="project" value="TreeGrafter"/>
</dbReference>
<protein>
    <recommendedName>
        <fullName evidence="7">Exosome complex component RRP4</fullName>
    </recommendedName>
</protein>
<evidence type="ECO:0000313" key="5">
    <source>
        <dbReference type="Proteomes" id="UP000887575"/>
    </source>
</evidence>
<keyword evidence="5" id="KW-1185">Reference proteome</keyword>